<sequence length="661" mass="73721">MLSASTNAGAASTLVCGNTTHARSVVPDHEVAALEPEGYIVRAVRQADNATLVVARGRAPSKLQFDPHYKHMLGRGSVYACYDALQQLGFAFLHPLRVEKPVNGALDLARVKNTTSEPRWRLRGFHIHTEHPLELTDMLTGFDITINGTVVEKWEDMVPDFERYLQWSVAHRLNRVEWLSLFAKDWAWYGFSAQRQARFRNLTSLCHAYATHAGVDAAIAEEQQHAMTLVDPAALLNTTEGDVTIHQRMRWLAACGFDYISTENGLSEFTHPNDKLMLHWINVTTEAASGVDMGAYIKCHISSGQYCKHYVDPDTGKPLNFNYLPILADERMGIMPHTVQFYSHDDPANTYGNANFTGMFDFMFRQLGKAREVVYHPETAYWVNFDVDVPLFLPLYALGRVRDLRRIKSEEHNRTTAAAAAERVHNAGDGIGGGGADADGDGVGDAHDDGDSGKRVRLDGHMNFDSGWEWSYWVQDVATADMFWDVCGDDDGCDTDVSALSVLFGRIAAAFGATAGPMVRDWLLTYAQQQHRLLVLGHWNKSAPLPTQDTAYAKRNGQAYIQGWDAMADLSSWAVPNDATQPNKLDFNAARLDMQPNYWTEVRPLLAAMNATFGEAFAAVKNIQRHIPAARAHIFQDLVDSAHMTFLRAQQVYALYDFAAT</sequence>
<organism evidence="3">
    <name type="scientific">Salpingoeca rosetta (strain ATCC 50818 / BSB-021)</name>
    <dbReference type="NCBI Taxonomy" id="946362"/>
    <lineage>
        <taxon>Eukaryota</taxon>
        <taxon>Choanoflagellata</taxon>
        <taxon>Craspedida</taxon>
        <taxon>Salpingoecidae</taxon>
        <taxon>Salpingoeca</taxon>
    </lineage>
</organism>
<feature type="region of interest" description="Disordered" evidence="1">
    <location>
        <begin position="429"/>
        <end position="452"/>
    </location>
</feature>
<dbReference type="AlphaFoldDB" id="F2U3E6"/>
<dbReference type="OMA" id="YWVNYDI"/>
<keyword evidence="3" id="KW-1185">Reference proteome</keyword>
<name>F2U3E6_SALR5</name>
<proteinExistence type="predicted"/>
<reference evidence="2" key="1">
    <citation type="submission" date="2009-08" db="EMBL/GenBank/DDBJ databases">
        <title>Annotation of Salpingoeca rosetta.</title>
        <authorList>
            <consortium name="The Broad Institute Genome Sequencing Platform"/>
            <person name="Russ C."/>
            <person name="Cuomo C."/>
            <person name="Burger G."/>
            <person name="Gray M.W."/>
            <person name="Holland P.W.H."/>
            <person name="King N."/>
            <person name="Lang F.B.F."/>
            <person name="Roger A.J."/>
            <person name="Ruiz-Trillo I."/>
            <person name="Young S.K."/>
            <person name="Zeng Q."/>
            <person name="Gargeya S."/>
            <person name="Alvarado L."/>
            <person name="Berlin A."/>
            <person name="Chapman S.B."/>
            <person name="Chen Z."/>
            <person name="Freedman E."/>
            <person name="Gellesch M."/>
            <person name="Goldberg J."/>
            <person name="Griggs A."/>
            <person name="Gujja S."/>
            <person name="Heilman E."/>
            <person name="Heiman D."/>
            <person name="Howarth C."/>
            <person name="Mehta T."/>
            <person name="Neiman D."/>
            <person name="Pearson M."/>
            <person name="Roberts A."/>
            <person name="Saif S."/>
            <person name="Shea T."/>
            <person name="Shenoy N."/>
            <person name="Sisk P."/>
            <person name="Stolte C."/>
            <person name="Sykes S."/>
            <person name="White J."/>
            <person name="Yandava C."/>
            <person name="Haas B."/>
            <person name="Nusbaum C."/>
            <person name="Birren B."/>
        </authorList>
    </citation>
    <scope>NUCLEOTIDE SEQUENCE [LARGE SCALE GENOMIC DNA]</scope>
    <source>
        <strain evidence="2">ATCC 50818</strain>
    </source>
</reference>
<dbReference type="EMBL" id="GL832960">
    <property type="protein sequence ID" value="EGD82140.1"/>
    <property type="molecule type" value="Genomic_DNA"/>
</dbReference>
<evidence type="ECO:0000313" key="2">
    <source>
        <dbReference type="EMBL" id="EGD82140.1"/>
    </source>
</evidence>
<dbReference type="OrthoDB" id="192566at2759"/>
<evidence type="ECO:0000256" key="1">
    <source>
        <dbReference type="SAM" id="MobiDB-lite"/>
    </source>
</evidence>
<dbReference type="Proteomes" id="UP000007799">
    <property type="component" value="Unassembled WGS sequence"/>
</dbReference>
<dbReference type="RefSeq" id="XP_004996323.1">
    <property type="nucleotide sequence ID" value="XM_004996266.1"/>
</dbReference>
<evidence type="ECO:0000313" key="3">
    <source>
        <dbReference type="Proteomes" id="UP000007799"/>
    </source>
</evidence>
<feature type="compositionally biased region" description="Gly residues" evidence="1">
    <location>
        <begin position="429"/>
        <end position="443"/>
    </location>
</feature>
<dbReference type="eggNOG" id="ENOG502RAJW">
    <property type="taxonomic scope" value="Eukaryota"/>
</dbReference>
<accession>F2U3E6</accession>
<dbReference type="GeneID" id="16076909"/>
<dbReference type="KEGG" id="sre:PTSG_02814"/>
<gene>
    <name evidence="2" type="ORF">PTSG_02814</name>
</gene>
<dbReference type="InParanoid" id="F2U3E6"/>
<protein>
    <submittedName>
        <fullName evidence="2">Uncharacterized protein</fullName>
    </submittedName>
</protein>